<feature type="signal peptide" evidence="11">
    <location>
        <begin position="1"/>
        <end position="22"/>
    </location>
</feature>
<keyword evidence="7" id="KW-0406">Ion transport</keyword>
<dbReference type="EMBL" id="FMSH01000104">
    <property type="protein sequence ID" value="SCU74614.1"/>
    <property type="molecule type" value="Genomic_DNA"/>
</dbReference>
<evidence type="ECO:0000256" key="9">
    <source>
        <dbReference type="ARBA" id="ARBA00023136"/>
    </source>
</evidence>
<dbReference type="Pfam" id="PF13609">
    <property type="entry name" value="Porin_4"/>
    <property type="match status" value="1"/>
</dbReference>
<keyword evidence="10" id="KW-0998">Cell outer membrane</keyword>
<gene>
    <name evidence="13" type="ORF">CNECB9_1920009</name>
</gene>
<evidence type="ECO:0000256" key="1">
    <source>
        <dbReference type="ARBA" id="ARBA00004571"/>
    </source>
</evidence>
<evidence type="ECO:0000313" key="13">
    <source>
        <dbReference type="EMBL" id="SCU74614.1"/>
    </source>
</evidence>
<dbReference type="GO" id="GO:0006811">
    <property type="term" value="P:monoatomic ion transport"/>
    <property type="evidence" value="ECO:0007669"/>
    <property type="project" value="UniProtKB-KW"/>
</dbReference>
<dbReference type="GO" id="GO:0046930">
    <property type="term" value="C:pore complex"/>
    <property type="evidence" value="ECO:0007669"/>
    <property type="project" value="UniProtKB-KW"/>
</dbReference>
<proteinExistence type="predicted"/>
<keyword evidence="8" id="KW-0626">Porin</keyword>
<dbReference type="AlphaFoldDB" id="A0A1K0IP44"/>
<dbReference type="PANTHER" id="PTHR34501">
    <property type="entry name" value="PROTEIN YDDL-RELATED"/>
    <property type="match status" value="1"/>
</dbReference>
<protein>
    <submittedName>
        <fullName evidence="13">Porin Gram-negative type</fullName>
    </submittedName>
</protein>
<evidence type="ECO:0000256" key="4">
    <source>
        <dbReference type="ARBA" id="ARBA00022452"/>
    </source>
</evidence>
<keyword evidence="9" id="KW-0472">Membrane</keyword>
<dbReference type="InterPro" id="IPR050298">
    <property type="entry name" value="Gram-neg_bact_OMP"/>
</dbReference>
<dbReference type="GO" id="GO:0009279">
    <property type="term" value="C:cell outer membrane"/>
    <property type="evidence" value="ECO:0007669"/>
    <property type="project" value="UniProtKB-SubCell"/>
</dbReference>
<sequence>MKLKPTGLLVIVATMASGNTMAQSSVTLYGITDLSIRYLTNANSDNAGKLSMENGAITNSRFGFRGTEDLGGMKAIFNLLGNINPDNGTQPGGVLFSRAAFVGLQGSAGTVTLGRQQTAMFDLLVFSFDPLTVGNYNASQWLPVALANGGRADNMIKYAGTFGGLTLGAGYSLGVDSSRTGPAGFSGEQPGSRSRGTQLSLAISYAAGAAAAGAAFQQTRDNAGNRMSVYNLNGSYAVGPAKLYAGYLHSTDDTGSMDRILYALGGRTDTFVPPKGSNRRDDAFFVGVVWQAMPALKLTAAAYYDRSRNAAVNLAGTAFADGRRYAVVGVAEYSLSKRSQLYATLDYNKASGAAVFDFPGKSNQTGFGVGMRHSF</sequence>
<dbReference type="PANTHER" id="PTHR34501:SF9">
    <property type="entry name" value="MAJOR OUTER MEMBRANE PROTEIN P.IA"/>
    <property type="match status" value="1"/>
</dbReference>
<feature type="domain" description="Porin" evidence="12">
    <location>
        <begin position="11"/>
        <end position="352"/>
    </location>
</feature>
<name>A0A1K0IP44_CUPNE</name>
<accession>A0A1K0IP44</accession>
<reference evidence="13" key="1">
    <citation type="submission" date="2016-09" db="EMBL/GenBank/DDBJ databases">
        <authorList>
            <person name="Capua I."/>
            <person name="De Benedictis P."/>
            <person name="Joannis T."/>
            <person name="Lombin L.H."/>
            <person name="Cattoli G."/>
        </authorList>
    </citation>
    <scope>NUCLEOTIDE SEQUENCE</scope>
    <source>
        <strain evidence="13">B9</strain>
    </source>
</reference>
<feature type="chain" id="PRO_5012068970" evidence="11">
    <location>
        <begin position="23"/>
        <end position="375"/>
    </location>
</feature>
<keyword evidence="3" id="KW-0813">Transport</keyword>
<evidence type="ECO:0000256" key="8">
    <source>
        <dbReference type="ARBA" id="ARBA00023114"/>
    </source>
</evidence>
<dbReference type="RefSeq" id="WP_340522206.1">
    <property type="nucleotide sequence ID" value="NZ_FMSH01000104.1"/>
</dbReference>
<evidence type="ECO:0000259" key="12">
    <source>
        <dbReference type="Pfam" id="PF13609"/>
    </source>
</evidence>
<keyword evidence="6 11" id="KW-0732">Signal</keyword>
<evidence type="ECO:0000256" key="3">
    <source>
        <dbReference type="ARBA" id="ARBA00022448"/>
    </source>
</evidence>
<keyword evidence="4" id="KW-1134">Transmembrane beta strand</keyword>
<keyword evidence="5" id="KW-0812">Transmembrane</keyword>
<organism evidence="13">
    <name type="scientific">Cupriavidus necator</name>
    <name type="common">Alcaligenes eutrophus</name>
    <name type="synonym">Ralstonia eutropha</name>
    <dbReference type="NCBI Taxonomy" id="106590"/>
    <lineage>
        <taxon>Bacteria</taxon>
        <taxon>Pseudomonadati</taxon>
        <taxon>Pseudomonadota</taxon>
        <taxon>Betaproteobacteria</taxon>
        <taxon>Burkholderiales</taxon>
        <taxon>Burkholderiaceae</taxon>
        <taxon>Cupriavidus</taxon>
    </lineage>
</organism>
<evidence type="ECO:0000256" key="10">
    <source>
        <dbReference type="ARBA" id="ARBA00023237"/>
    </source>
</evidence>
<dbReference type="CDD" id="cd00342">
    <property type="entry name" value="gram_neg_porins"/>
    <property type="match status" value="1"/>
</dbReference>
<dbReference type="GO" id="GO:0015288">
    <property type="term" value="F:porin activity"/>
    <property type="evidence" value="ECO:0007669"/>
    <property type="project" value="UniProtKB-KW"/>
</dbReference>
<dbReference type="InterPro" id="IPR023614">
    <property type="entry name" value="Porin_dom_sf"/>
</dbReference>
<evidence type="ECO:0000256" key="5">
    <source>
        <dbReference type="ARBA" id="ARBA00022692"/>
    </source>
</evidence>
<comment type="subcellular location">
    <subcellularLocation>
        <location evidence="1">Cell outer membrane</location>
        <topology evidence="1">Multi-pass membrane protein</topology>
    </subcellularLocation>
</comment>
<evidence type="ECO:0000256" key="11">
    <source>
        <dbReference type="SAM" id="SignalP"/>
    </source>
</evidence>
<evidence type="ECO:0000256" key="2">
    <source>
        <dbReference type="ARBA" id="ARBA00011233"/>
    </source>
</evidence>
<comment type="subunit">
    <text evidence="2">Homotrimer.</text>
</comment>
<evidence type="ECO:0000256" key="6">
    <source>
        <dbReference type="ARBA" id="ARBA00022729"/>
    </source>
</evidence>
<evidence type="ECO:0000256" key="7">
    <source>
        <dbReference type="ARBA" id="ARBA00023065"/>
    </source>
</evidence>
<dbReference type="SUPFAM" id="SSF56935">
    <property type="entry name" value="Porins"/>
    <property type="match status" value="1"/>
</dbReference>
<dbReference type="Gene3D" id="2.40.160.10">
    <property type="entry name" value="Porin"/>
    <property type="match status" value="1"/>
</dbReference>
<dbReference type="InterPro" id="IPR033900">
    <property type="entry name" value="Gram_neg_porin_domain"/>
</dbReference>